<accession>A0A0F5QFM7</accession>
<proteinExistence type="predicted"/>
<dbReference type="AlphaFoldDB" id="A0A0F5QFM7"/>
<dbReference type="EMBL" id="LANJ01000011">
    <property type="protein sequence ID" value="KKC39782.1"/>
    <property type="molecule type" value="Genomic_DNA"/>
</dbReference>
<dbReference type="STRING" id="1293439.WH87_06540"/>
<feature type="signal peptide" evidence="1">
    <location>
        <begin position="1"/>
        <end position="40"/>
    </location>
</feature>
<dbReference type="PATRIC" id="fig|1293439.3.peg.873"/>
<comment type="caution">
    <text evidence="3">The sequence shown here is derived from an EMBL/GenBank/DDBJ whole genome shotgun (WGS) entry which is preliminary data.</text>
</comment>
<organism evidence="3 4">
    <name type="scientific">Devosia epidermidihirudinis</name>
    <dbReference type="NCBI Taxonomy" id="1293439"/>
    <lineage>
        <taxon>Bacteria</taxon>
        <taxon>Pseudomonadati</taxon>
        <taxon>Pseudomonadota</taxon>
        <taxon>Alphaproteobacteria</taxon>
        <taxon>Hyphomicrobiales</taxon>
        <taxon>Devosiaceae</taxon>
        <taxon>Devosia</taxon>
    </lineage>
</organism>
<feature type="domain" description="DUF2059" evidence="2">
    <location>
        <begin position="107"/>
        <end position="156"/>
    </location>
</feature>
<reference evidence="3 4" key="1">
    <citation type="submission" date="2015-03" db="EMBL/GenBank/DDBJ databases">
        <authorList>
            <person name="Lepp D."/>
            <person name="Hassan Y.I."/>
            <person name="Li X.-Z."/>
            <person name="Zhou T."/>
        </authorList>
    </citation>
    <scope>NUCLEOTIDE SEQUENCE [LARGE SCALE GENOMIC DNA]</scope>
    <source>
        <strain evidence="3 4">E84</strain>
    </source>
</reference>
<dbReference type="InterPro" id="IPR018637">
    <property type="entry name" value="DUF2059"/>
</dbReference>
<gene>
    <name evidence="3" type="ORF">WH87_06540</name>
</gene>
<dbReference type="Pfam" id="PF09832">
    <property type="entry name" value="DUF2059"/>
    <property type="match status" value="1"/>
</dbReference>
<keyword evidence="4" id="KW-1185">Reference proteome</keyword>
<sequence>MILDGKMGISTMNGVMMRAKTLLAVALSATLLAVAAPAMAEEVPPEQLALARKYIDLTDRAAIYEVTMVQTGIETMRLIVQQNPELMDKTDAAVGKVLEEYKDRKGELLDQFARVYAVRFTIEELQQIVAFYESPTGTKLAQANTEVNADLQRVLQVFTNNVKREFFAKVRAELRTQGVEL</sequence>
<evidence type="ECO:0000313" key="3">
    <source>
        <dbReference type="EMBL" id="KKC39782.1"/>
    </source>
</evidence>
<name>A0A0F5QFM7_9HYPH</name>
<evidence type="ECO:0000256" key="1">
    <source>
        <dbReference type="SAM" id="SignalP"/>
    </source>
</evidence>
<feature type="chain" id="PRO_5002494291" description="DUF2059 domain-containing protein" evidence="1">
    <location>
        <begin position="41"/>
        <end position="181"/>
    </location>
</feature>
<keyword evidence="1" id="KW-0732">Signal</keyword>
<evidence type="ECO:0000259" key="2">
    <source>
        <dbReference type="Pfam" id="PF09832"/>
    </source>
</evidence>
<evidence type="ECO:0000313" key="4">
    <source>
        <dbReference type="Proteomes" id="UP000033411"/>
    </source>
</evidence>
<protein>
    <recommendedName>
        <fullName evidence="2">DUF2059 domain-containing protein</fullName>
    </recommendedName>
</protein>
<dbReference type="Proteomes" id="UP000033411">
    <property type="component" value="Unassembled WGS sequence"/>
</dbReference>